<accession>A0AAW9FSG1</accession>
<protein>
    <submittedName>
        <fullName evidence="1">Uncharacterized protein</fullName>
    </submittedName>
</protein>
<evidence type="ECO:0000313" key="1">
    <source>
        <dbReference type="EMBL" id="MDX8306101.1"/>
    </source>
</evidence>
<comment type="caution">
    <text evidence="1">The sequence shown here is derived from an EMBL/GenBank/DDBJ whole genome shotgun (WGS) entry which is preliminary data.</text>
</comment>
<dbReference type="EMBL" id="JAVRAF010000092">
    <property type="protein sequence ID" value="MDX8306101.1"/>
    <property type="molecule type" value="Genomic_DNA"/>
</dbReference>
<dbReference type="AlphaFoldDB" id="A0AAW9FSG1"/>
<reference evidence="1" key="1">
    <citation type="journal article" date="2023" name="Phytobiomes J">
        <title>Deciphering the key players within the bacterial microbiota associated with aerial crown gall tumors on rhododendron: Insights into the gallobiome.</title>
        <authorList>
            <person name="Kuzmanovic N."/>
            <person name="Nesme J."/>
            <person name="Wolf J."/>
            <person name="Neumann-Schaal M."/>
            <person name="Petersen J."/>
            <person name="Fernandez-Gnecco G."/>
            <person name="Sproeer C."/>
            <person name="Bunk B."/>
            <person name="Overmann J."/>
            <person name="Sorensen S.J."/>
            <person name="Idczak E."/>
            <person name="Smalla K."/>
        </authorList>
    </citation>
    <scope>NUCLEOTIDE SEQUENCE</scope>
    <source>
        <strain evidence="1">Rho-11.1</strain>
    </source>
</reference>
<gene>
    <name evidence="1" type="ORF">RMR22_28285</name>
</gene>
<feature type="non-terminal residue" evidence="1">
    <location>
        <position position="85"/>
    </location>
</feature>
<sequence>MPPSVANLEILNRIERRYRLPLGYFKEKLPYQSRAGIGYDIGDDVSPAERRRLAWHLPDDFNLLPEEKRAEILEWVRRVILTGAT</sequence>
<name>A0AAW9FSG1_9HYPH</name>
<organism evidence="1">
    <name type="scientific">Agrobacterium rosae</name>
    <dbReference type="NCBI Taxonomy" id="1972867"/>
    <lineage>
        <taxon>Bacteria</taxon>
        <taxon>Pseudomonadati</taxon>
        <taxon>Pseudomonadota</taxon>
        <taxon>Alphaproteobacteria</taxon>
        <taxon>Hyphomicrobiales</taxon>
        <taxon>Rhizobiaceae</taxon>
        <taxon>Rhizobium/Agrobacterium group</taxon>
        <taxon>Agrobacterium</taxon>
    </lineage>
</organism>
<proteinExistence type="predicted"/>